<comment type="subcellular location">
    <subcellularLocation>
        <location evidence="6">Cytoplasm</location>
    </subcellularLocation>
</comment>
<dbReference type="EMBL" id="CP010836">
    <property type="protein sequence ID" value="AJP73608.1"/>
    <property type="molecule type" value="Genomic_DNA"/>
</dbReference>
<evidence type="ECO:0000256" key="1">
    <source>
        <dbReference type="ARBA" id="ARBA00022490"/>
    </source>
</evidence>
<dbReference type="GO" id="GO:0005829">
    <property type="term" value="C:cytosol"/>
    <property type="evidence" value="ECO:0007669"/>
    <property type="project" value="TreeGrafter"/>
</dbReference>
<dbReference type="OrthoDB" id="9808773at2"/>
<feature type="binding site" evidence="6">
    <location>
        <begin position="125"/>
        <end position="126"/>
    </location>
    <ligand>
        <name>S-adenosyl-L-methionine</name>
        <dbReference type="ChEBI" id="CHEBI:59789"/>
    </ligand>
</feature>
<feature type="binding site" evidence="6">
    <location>
        <position position="74"/>
    </location>
    <ligand>
        <name>S-adenosyl-L-methionine</name>
        <dbReference type="ChEBI" id="CHEBI:59789"/>
    </ligand>
</feature>
<evidence type="ECO:0000256" key="3">
    <source>
        <dbReference type="ARBA" id="ARBA00022603"/>
    </source>
</evidence>
<evidence type="ECO:0000256" key="4">
    <source>
        <dbReference type="ARBA" id="ARBA00022679"/>
    </source>
</evidence>
<organism evidence="7 8">
    <name type="scientific">Sphingomonas hengshuiensis</name>
    <dbReference type="NCBI Taxonomy" id="1609977"/>
    <lineage>
        <taxon>Bacteria</taxon>
        <taxon>Pseudomonadati</taxon>
        <taxon>Pseudomonadota</taxon>
        <taxon>Alphaproteobacteria</taxon>
        <taxon>Sphingomonadales</taxon>
        <taxon>Sphingomonadaceae</taxon>
        <taxon>Sphingomonas</taxon>
    </lineage>
</organism>
<dbReference type="Pfam" id="PF02527">
    <property type="entry name" value="GidB"/>
    <property type="match status" value="1"/>
</dbReference>
<dbReference type="HAMAP" id="MF_00074">
    <property type="entry name" value="16SrRNA_methyltr_G"/>
    <property type="match status" value="1"/>
</dbReference>
<dbReference type="PANTHER" id="PTHR31760:SF0">
    <property type="entry name" value="S-ADENOSYL-L-METHIONINE-DEPENDENT METHYLTRANSFERASES SUPERFAMILY PROTEIN"/>
    <property type="match status" value="1"/>
</dbReference>
<dbReference type="AlphaFoldDB" id="A0A7U4JB65"/>
<dbReference type="NCBIfam" id="TIGR00138">
    <property type="entry name" value="rsmG_gidB"/>
    <property type="match status" value="1"/>
</dbReference>
<evidence type="ECO:0000313" key="7">
    <source>
        <dbReference type="EMBL" id="AJP73608.1"/>
    </source>
</evidence>
<dbReference type="RefSeq" id="WP_044334604.1">
    <property type="nucleotide sequence ID" value="NZ_CP010836.1"/>
</dbReference>
<protein>
    <recommendedName>
        <fullName evidence="6">Ribosomal RNA small subunit methyltransferase G</fullName>
        <ecNumber evidence="6">2.1.1.170</ecNumber>
    </recommendedName>
    <alternativeName>
        <fullName evidence="6">16S rRNA 7-methylguanosine methyltransferase</fullName>
        <shortName evidence="6">16S rRNA m7G methyltransferase</shortName>
    </alternativeName>
</protein>
<dbReference type="InterPro" id="IPR029063">
    <property type="entry name" value="SAM-dependent_MTases_sf"/>
</dbReference>
<keyword evidence="2 6" id="KW-0698">rRNA processing</keyword>
<keyword evidence="5 6" id="KW-0949">S-adenosyl-L-methionine</keyword>
<evidence type="ECO:0000256" key="6">
    <source>
        <dbReference type="HAMAP-Rule" id="MF_00074"/>
    </source>
</evidence>
<comment type="function">
    <text evidence="6">Specifically methylates the N7 position of guanine in position 527 of 16S rRNA.</text>
</comment>
<keyword evidence="4 6" id="KW-0808">Transferase</keyword>
<reference evidence="7 8" key="1">
    <citation type="journal article" date="2015" name="Int. J. Syst. Evol. Microbiol.">
        <title>Sphingomonas hengshuiensis sp. nov., isolated from lake wetland.</title>
        <authorList>
            <person name="Wei S."/>
            <person name="Wang T."/>
            <person name="Liu H."/>
            <person name="Zhang C."/>
            <person name="Guo J."/>
            <person name="Wang Q."/>
            <person name="Liang K."/>
            <person name="Zhang Z."/>
        </authorList>
    </citation>
    <scope>NUCLEOTIDE SEQUENCE [LARGE SCALE GENOMIC DNA]</scope>
    <source>
        <strain evidence="7 8">WHSC-8</strain>
    </source>
</reference>
<dbReference type="Gene3D" id="3.40.50.150">
    <property type="entry name" value="Vaccinia Virus protein VP39"/>
    <property type="match status" value="1"/>
</dbReference>
<dbReference type="InterPro" id="IPR003682">
    <property type="entry name" value="rRNA_ssu_MeTfrase_G"/>
</dbReference>
<dbReference type="PANTHER" id="PTHR31760">
    <property type="entry name" value="S-ADENOSYL-L-METHIONINE-DEPENDENT METHYLTRANSFERASES SUPERFAMILY PROTEIN"/>
    <property type="match status" value="1"/>
</dbReference>
<name>A0A7U4JB65_9SPHN</name>
<comment type="similarity">
    <text evidence="6">Belongs to the methyltransferase superfamily. RNA methyltransferase RsmG family.</text>
</comment>
<gene>
    <name evidence="6" type="primary">rsmG</name>
    <name evidence="7" type="ORF">TS85_20100</name>
</gene>
<dbReference type="EC" id="2.1.1.170" evidence="6"/>
<reference evidence="7 8" key="2">
    <citation type="submission" date="2015-02" db="EMBL/GenBank/DDBJ databases">
        <title>The complete genome of Sphingomonas hengshuiensis sp. WHSC-8 isolated from soil of Hengshui Lake.</title>
        <authorList>
            <person name="Wei S."/>
            <person name="Guo J."/>
            <person name="Su C."/>
            <person name="Wu R."/>
            <person name="Zhang Z."/>
            <person name="Liang K."/>
            <person name="Li H."/>
            <person name="Wang T."/>
            <person name="Liu H."/>
            <person name="Zhang C."/>
            <person name="Li Z."/>
            <person name="Wang Q."/>
            <person name="Meng J."/>
        </authorList>
    </citation>
    <scope>NUCLEOTIDE SEQUENCE [LARGE SCALE GENOMIC DNA]</scope>
    <source>
        <strain evidence="7 8">WHSC-8</strain>
    </source>
</reference>
<dbReference type="KEGG" id="sphi:TS85_20100"/>
<sequence length="207" mass="22270">MTEEEARHWVRGTFGVSRETLLERFGALLVAESKHQNLIAASTIDTLWTRHLVDSAQLIPLAANAPRGAWIDIGAGAGLPGIVVAILVERPVILVEPRARRVAFLREVADALGLTKRVTVQQSRIEAYHPTNRAAVISARAVAELSTLLASALHCSDSGTLWVLPKGRNAQSEVEAAAANWQGAFHVERSITEPASGVVIAQGVRPR</sequence>
<feature type="binding site" evidence="6">
    <location>
        <position position="140"/>
    </location>
    <ligand>
        <name>S-adenosyl-L-methionine</name>
        <dbReference type="ChEBI" id="CHEBI:59789"/>
    </ligand>
</feature>
<evidence type="ECO:0000313" key="8">
    <source>
        <dbReference type="Proteomes" id="UP000032300"/>
    </source>
</evidence>
<comment type="caution">
    <text evidence="6">Lacks conserved residue(s) required for the propagation of feature annotation.</text>
</comment>
<keyword evidence="1 6" id="KW-0963">Cytoplasm</keyword>
<proteinExistence type="inferred from homology"/>
<dbReference type="GO" id="GO:0070043">
    <property type="term" value="F:rRNA (guanine-N7-)-methyltransferase activity"/>
    <property type="evidence" value="ECO:0007669"/>
    <property type="project" value="UniProtKB-UniRule"/>
</dbReference>
<dbReference type="SUPFAM" id="SSF53335">
    <property type="entry name" value="S-adenosyl-L-methionine-dependent methyltransferases"/>
    <property type="match status" value="1"/>
</dbReference>
<keyword evidence="8" id="KW-1185">Reference proteome</keyword>
<comment type="catalytic activity">
    <reaction evidence="6">
        <text>guanosine(527) in 16S rRNA + S-adenosyl-L-methionine = N(7)-methylguanosine(527) in 16S rRNA + S-adenosyl-L-homocysteine</text>
        <dbReference type="Rhea" id="RHEA:42732"/>
        <dbReference type="Rhea" id="RHEA-COMP:10209"/>
        <dbReference type="Rhea" id="RHEA-COMP:10210"/>
        <dbReference type="ChEBI" id="CHEBI:57856"/>
        <dbReference type="ChEBI" id="CHEBI:59789"/>
        <dbReference type="ChEBI" id="CHEBI:74269"/>
        <dbReference type="ChEBI" id="CHEBI:74480"/>
        <dbReference type="EC" id="2.1.1.170"/>
    </reaction>
</comment>
<evidence type="ECO:0000256" key="2">
    <source>
        <dbReference type="ARBA" id="ARBA00022552"/>
    </source>
</evidence>
<evidence type="ECO:0000256" key="5">
    <source>
        <dbReference type="ARBA" id="ARBA00022691"/>
    </source>
</evidence>
<keyword evidence="3 6" id="KW-0489">Methyltransferase</keyword>
<dbReference type="Proteomes" id="UP000032300">
    <property type="component" value="Chromosome"/>
</dbReference>
<accession>A0A7U4JB65</accession>
<feature type="binding site" evidence="6">
    <location>
        <position position="79"/>
    </location>
    <ligand>
        <name>S-adenosyl-L-methionine</name>
        <dbReference type="ChEBI" id="CHEBI:59789"/>
    </ligand>
</feature>